<proteinExistence type="predicted"/>
<accession>A0AAW1VZV4</accession>
<name>A0AAW1VZV4_RUBAR</name>
<reference evidence="1 2" key="1">
    <citation type="journal article" date="2023" name="G3 (Bethesda)">
        <title>A chromosome-length genome assembly and annotation of blackberry (Rubus argutus, cv. 'Hillquist').</title>
        <authorList>
            <person name="Bruna T."/>
            <person name="Aryal R."/>
            <person name="Dudchenko O."/>
            <person name="Sargent D.J."/>
            <person name="Mead D."/>
            <person name="Buti M."/>
            <person name="Cavallini A."/>
            <person name="Hytonen T."/>
            <person name="Andres J."/>
            <person name="Pham M."/>
            <person name="Weisz D."/>
            <person name="Mascagni F."/>
            <person name="Usai G."/>
            <person name="Natali L."/>
            <person name="Bassil N."/>
            <person name="Fernandez G.E."/>
            <person name="Lomsadze A."/>
            <person name="Armour M."/>
            <person name="Olukolu B."/>
            <person name="Poorten T."/>
            <person name="Britton C."/>
            <person name="Davik J."/>
            <person name="Ashrafi H."/>
            <person name="Aiden E.L."/>
            <person name="Borodovsky M."/>
            <person name="Worthington M."/>
        </authorList>
    </citation>
    <scope>NUCLEOTIDE SEQUENCE [LARGE SCALE GENOMIC DNA]</scope>
    <source>
        <strain evidence="1">PI 553951</strain>
    </source>
</reference>
<organism evidence="1 2">
    <name type="scientific">Rubus argutus</name>
    <name type="common">Southern blackberry</name>
    <dbReference type="NCBI Taxonomy" id="59490"/>
    <lineage>
        <taxon>Eukaryota</taxon>
        <taxon>Viridiplantae</taxon>
        <taxon>Streptophyta</taxon>
        <taxon>Embryophyta</taxon>
        <taxon>Tracheophyta</taxon>
        <taxon>Spermatophyta</taxon>
        <taxon>Magnoliopsida</taxon>
        <taxon>eudicotyledons</taxon>
        <taxon>Gunneridae</taxon>
        <taxon>Pentapetalae</taxon>
        <taxon>rosids</taxon>
        <taxon>fabids</taxon>
        <taxon>Rosales</taxon>
        <taxon>Rosaceae</taxon>
        <taxon>Rosoideae</taxon>
        <taxon>Rosoideae incertae sedis</taxon>
        <taxon>Rubus</taxon>
    </lineage>
</organism>
<dbReference type="Proteomes" id="UP001457282">
    <property type="component" value="Unassembled WGS sequence"/>
</dbReference>
<gene>
    <name evidence="1" type="ORF">M0R45_036219</name>
</gene>
<evidence type="ECO:0000313" key="2">
    <source>
        <dbReference type="Proteomes" id="UP001457282"/>
    </source>
</evidence>
<keyword evidence="2" id="KW-1185">Reference proteome</keyword>
<comment type="caution">
    <text evidence="1">The sequence shown here is derived from an EMBL/GenBank/DDBJ whole genome shotgun (WGS) entry which is preliminary data.</text>
</comment>
<dbReference type="EMBL" id="JBEDUW010000007">
    <property type="protein sequence ID" value="KAK9912352.1"/>
    <property type="molecule type" value="Genomic_DNA"/>
</dbReference>
<protein>
    <submittedName>
        <fullName evidence="1">Uncharacterized protein</fullName>
    </submittedName>
</protein>
<sequence length="84" mass="8663">MPAAASAEEARPSWAAMVELEGAQGGCDGLIWCGGDVVSDDAENRGREATRLLELMAAEHGLGAGSTEVTSHGWVVRLDESHGG</sequence>
<dbReference type="AlphaFoldDB" id="A0AAW1VZV4"/>
<evidence type="ECO:0000313" key="1">
    <source>
        <dbReference type="EMBL" id="KAK9912352.1"/>
    </source>
</evidence>